<gene>
    <name evidence="9" type="ORF">SAMN06265367_103433</name>
</gene>
<accession>A0ABY1NZG0</accession>
<keyword evidence="5" id="KW-0574">Periplasm</keyword>
<evidence type="ECO:0000313" key="9">
    <source>
        <dbReference type="EMBL" id="SMP22333.1"/>
    </source>
</evidence>
<proteinExistence type="predicted"/>
<keyword evidence="7" id="KW-1133">Transmembrane helix</keyword>
<feature type="transmembrane region" description="Helical" evidence="7">
    <location>
        <begin position="5"/>
        <end position="24"/>
    </location>
</feature>
<evidence type="ECO:0000256" key="4">
    <source>
        <dbReference type="ARBA" id="ARBA00022729"/>
    </source>
</evidence>
<comment type="subcellular location">
    <subcellularLocation>
        <location evidence="1">Periplasm</location>
    </subcellularLocation>
</comment>
<organism evidence="9 10">
    <name type="scientific">Algoriphagus winogradskyi</name>
    <dbReference type="NCBI Taxonomy" id="237017"/>
    <lineage>
        <taxon>Bacteria</taxon>
        <taxon>Pseudomonadati</taxon>
        <taxon>Bacteroidota</taxon>
        <taxon>Cytophagia</taxon>
        <taxon>Cytophagales</taxon>
        <taxon>Cyclobacteriaceae</taxon>
        <taxon>Algoriphagus</taxon>
    </lineage>
</organism>
<evidence type="ECO:0000313" key="10">
    <source>
        <dbReference type="Proteomes" id="UP001157915"/>
    </source>
</evidence>
<evidence type="ECO:0000256" key="3">
    <source>
        <dbReference type="ARBA" id="ARBA00022679"/>
    </source>
</evidence>
<feature type="domain" description="AlgX/AlgJ SGNH hydrolase-like" evidence="8">
    <location>
        <begin position="226"/>
        <end position="345"/>
    </location>
</feature>
<dbReference type="InterPro" id="IPR031811">
    <property type="entry name" value="ALGX/ALGJ_SGNH-like"/>
</dbReference>
<evidence type="ECO:0000259" key="8">
    <source>
        <dbReference type="Pfam" id="PF16822"/>
    </source>
</evidence>
<reference evidence="9 10" key="1">
    <citation type="submission" date="2017-05" db="EMBL/GenBank/DDBJ databases">
        <authorList>
            <person name="Varghese N."/>
            <person name="Submissions S."/>
        </authorList>
    </citation>
    <scope>NUCLEOTIDE SEQUENCE [LARGE SCALE GENOMIC DNA]</scope>
    <source>
        <strain evidence="9 10">DSM 15360</strain>
    </source>
</reference>
<dbReference type="Proteomes" id="UP001157915">
    <property type="component" value="Unassembled WGS sequence"/>
</dbReference>
<evidence type="ECO:0000256" key="5">
    <source>
        <dbReference type="ARBA" id="ARBA00022764"/>
    </source>
</evidence>
<dbReference type="EMBL" id="FXUA01000003">
    <property type="protein sequence ID" value="SMP22333.1"/>
    <property type="molecule type" value="Genomic_DNA"/>
</dbReference>
<evidence type="ECO:0000256" key="1">
    <source>
        <dbReference type="ARBA" id="ARBA00004418"/>
    </source>
</evidence>
<comment type="pathway">
    <text evidence="2">Glycan biosynthesis; alginate biosynthesis.</text>
</comment>
<protein>
    <submittedName>
        <fullName evidence="9">SGNH hydrolase-like domain-containing protein, acetyltransferase AlgX</fullName>
    </submittedName>
</protein>
<dbReference type="RefSeq" id="WP_283412946.1">
    <property type="nucleotide sequence ID" value="NZ_FXUA01000003.1"/>
</dbReference>
<keyword evidence="10" id="KW-1185">Reference proteome</keyword>
<keyword evidence="7" id="KW-0472">Membrane</keyword>
<keyword evidence="3" id="KW-0808">Transferase</keyword>
<evidence type="ECO:0000256" key="7">
    <source>
        <dbReference type="SAM" id="Phobius"/>
    </source>
</evidence>
<evidence type="ECO:0000256" key="2">
    <source>
        <dbReference type="ARBA" id="ARBA00005182"/>
    </source>
</evidence>
<name>A0ABY1NZG0_9BACT</name>
<keyword evidence="6" id="KW-0016">Alginate biosynthesis</keyword>
<keyword evidence="7" id="KW-0812">Transmembrane</keyword>
<sequence>MRKFILNTLVFVVPFFGLYVFNLFNYSQRGAEGDLARMGYFYANPSPRSVIDSQHVIPKEYLLLSEVGFASNQKFDVMTIGDSFTEQDNLGYKNYLAATGASVLHVDRFISGSNPIQTLVSLMNSGFFDLIQPEFVVLQSIERDLNDRTQTINFDERLDLEILSNEVKQHKRATPNYDLQFFSDATLKMPLNNFQFSYTDKPIFSNTHQVKTNRTDLFSNSPDKLLFYKSDLRKMGAKNDSLKTLNSVKVLGELSALLSNINIELIVLISPDKYDLYYPYIADKSSFVTPTFFATYDKAPKAYYNVDAYRVFSEKMGVEKDIYYYDDTHWSPVGGKIVVDEILEIMKK</sequence>
<dbReference type="Pfam" id="PF16822">
    <property type="entry name" value="ALGX"/>
    <property type="match status" value="1"/>
</dbReference>
<comment type="caution">
    <text evidence="9">The sequence shown here is derived from an EMBL/GenBank/DDBJ whole genome shotgun (WGS) entry which is preliminary data.</text>
</comment>
<evidence type="ECO:0000256" key="6">
    <source>
        <dbReference type="ARBA" id="ARBA00022841"/>
    </source>
</evidence>
<keyword evidence="4" id="KW-0732">Signal</keyword>
<dbReference type="SUPFAM" id="SSF52266">
    <property type="entry name" value="SGNH hydrolase"/>
    <property type="match status" value="1"/>
</dbReference>